<keyword evidence="1" id="KW-0732">Signal</keyword>
<protein>
    <submittedName>
        <fullName evidence="2">FAS1 domain</fullName>
    </submittedName>
</protein>
<comment type="caution">
    <text evidence="2">The sequence shown here is derived from an EMBL/GenBank/DDBJ whole genome shotgun (WGS) entry which is preliminary data.</text>
</comment>
<dbReference type="PANTHER" id="PTHR33985">
    <property type="entry name" value="OS02G0491300 PROTEIN-RELATED"/>
    <property type="match status" value="1"/>
</dbReference>
<reference evidence="2" key="1">
    <citation type="journal article" date="2023" name="Science">
        <title>Elucidation of the pathway for biosynthesis of saponin adjuvants from the soapbark tree.</title>
        <authorList>
            <person name="Reed J."/>
            <person name="Orme A."/>
            <person name="El-Demerdash A."/>
            <person name="Owen C."/>
            <person name="Martin L.B.B."/>
            <person name="Misra R.C."/>
            <person name="Kikuchi S."/>
            <person name="Rejzek M."/>
            <person name="Martin A.C."/>
            <person name="Harkess A."/>
            <person name="Leebens-Mack J."/>
            <person name="Louveau T."/>
            <person name="Stephenson M.J."/>
            <person name="Osbourn A."/>
        </authorList>
    </citation>
    <scope>NUCLEOTIDE SEQUENCE</scope>
    <source>
        <strain evidence="2">S10</strain>
    </source>
</reference>
<dbReference type="EMBL" id="JARAOO010000009">
    <property type="protein sequence ID" value="KAJ7955696.1"/>
    <property type="molecule type" value="Genomic_DNA"/>
</dbReference>
<dbReference type="PANTHER" id="PTHR33985:SF29">
    <property type="entry name" value="FAS1 DOMAIN-CONTAINING PROTEIN"/>
    <property type="match status" value="1"/>
</dbReference>
<accession>A0AAD7LE26</accession>
<gene>
    <name evidence="2" type="ORF">O6P43_022240</name>
</gene>
<dbReference type="InterPro" id="IPR052806">
    <property type="entry name" value="Fasciclin-like_AGP"/>
</dbReference>
<feature type="chain" id="PRO_5042220867" evidence="1">
    <location>
        <begin position="31"/>
        <end position="195"/>
    </location>
</feature>
<evidence type="ECO:0000256" key="1">
    <source>
        <dbReference type="SAM" id="SignalP"/>
    </source>
</evidence>
<dbReference type="KEGG" id="qsa:O6P43_022240"/>
<keyword evidence="3" id="KW-1185">Reference proteome</keyword>
<organism evidence="2 3">
    <name type="scientific">Quillaja saponaria</name>
    <name type="common">Soap bark tree</name>
    <dbReference type="NCBI Taxonomy" id="32244"/>
    <lineage>
        <taxon>Eukaryota</taxon>
        <taxon>Viridiplantae</taxon>
        <taxon>Streptophyta</taxon>
        <taxon>Embryophyta</taxon>
        <taxon>Tracheophyta</taxon>
        <taxon>Spermatophyta</taxon>
        <taxon>Magnoliopsida</taxon>
        <taxon>eudicotyledons</taxon>
        <taxon>Gunneridae</taxon>
        <taxon>Pentapetalae</taxon>
        <taxon>rosids</taxon>
        <taxon>fabids</taxon>
        <taxon>Fabales</taxon>
        <taxon>Quillajaceae</taxon>
        <taxon>Quillaja</taxon>
    </lineage>
</organism>
<dbReference type="InterPro" id="IPR036378">
    <property type="entry name" value="FAS1_dom_sf"/>
</dbReference>
<dbReference type="SUPFAM" id="SSF82153">
    <property type="entry name" value="FAS1 domain"/>
    <property type="match status" value="1"/>
</dbReference>
<dbReference type="Proteomes" id="UP001163823">
    <property type="component" value="Chromosome 9"/>
</dbReference>
<feature type="signal peptide" evidence="1">
    <location>
        <begin position="1"/>
        <end position="30"/>
    </location>
</feature>
<evidence type="ECO:0000313" key="2">
    <source>
        <dbReference type="EMBL" id="KAJ7955696.1"/>
    </source>
</evidence>
<evidence type="ECO:0000313" key="3">
    <source>
        <dbReference type="Proteomes" id="UP001163823"/>
    </source>
</evidence>
<proteinExistence type="predicted"/>
<sequence>MMAYFPPNNSCKFVLLIPLVLLGSFEFLSSTDPPLDIRPQASKVQVDKITKALWDSGFKIMSLVLEMKLPHIISNCSNTQKQISFNNKNNKGITIFVAPDEAFGRNRMWAKEFRTDYHVVPWKLGKEDFFSGKLSVHNYMLPTCNLYHNLSVHLVGSNKTMVFINYVYIHSWDIYNDGYVAIHAAQLFLDINWNL</sequence>
<dbReference type="AlphaFoldDB" id="A0AAD7LE26"/>
<name>A0AAD7LE26_QUISA</name>